<dbReference type="EMBL" id="CM020619">
    <property type="protein sequence ID" value="KAK1865868.1"/>
    <property type="molecule type" value="Genomic_DNA"/>
</dbReference>
<proteinExistence type="predicted"/>
<keyword evidence="2" id="KW-1185">Reference proteome</keyword>
<comment type="caution">
    <text evidence="1">The sequence shown here is derived from an EMBL/GenBank/DDBJ whole genome shotgun (WGS) entry which is preliminary data.</text>
</comment>
<evidence type="ECO:0000313" key="2">
    <source>
        <dbReference type="Proteomes" id="UP000798662"/>
    </source>
</evidence>
<gene>
    <name evidence="1" type="ORF">I4F81_008391</name>
</gene>
<name>A0ACC3C716_PYRYE</name>
<evidence type="ECO:0000313" key="1">
    <source>
        <dbReference type="EMBL" id="KAK1865868.1"/>
    </source>
</evidence>
<organism evidence="1 2">
    <name type="scientific">Pyropia yezoensis</name>
    <name type="common">Susabi-nori</name>
    <name type="synonym">Porphyra yezoensis</name>
    <dbReference type="NCBI Taxonomy" id="2788"/>
    <lineage>
        <taxon>Eukaryota</taxon>
        <taxon>Rhodophyta</taxon>
        <taxon>Bangiophyceae</taxon>
        <taxon>Bangiales</taxon>
        <taxon>Bangiaceae</taxon>
        <taxon>Pyropia</taxon>
    </lineage>
</organism>
<accession>A0ACC3C716</accession>
<reference evidence="1" key="1">
    <citation type="submission" date="2019-11" db="EMBL/GenBank/DDBJ databases">
        <title>Nori genome reveals adaptations in red seaweeds to the harsh intertidal environment.</title>
        <authorList>
            <person name="Wang D."/>
            <person name="Mao Y."/>
        </authorList>
    </citation>
    <scope>NUCLEOTIDE SEQUENCE</scope>
    <source>
        <tissue evidence="1">Gametophyte</tissue>
    </source>
</reference>
<dbReference type="Proteomes" id="UP000798662">
    <property type="component" value="Chromosome 2"/>
</dbReference>
<protein>
    <submittedName>
        <fullName evidence="1">Uncharacterized protein</fullName>
    </submittedName>
</protein>
<sequence>MAPSTAQPPLPSPRRPLGPLEINKAPSPPSGGGTPPPESVAALPWADGGHLAAHSRPVDVQPPSDVTTYSDDDEAGAPSPTASVGGVPLPAAAAGVAAGPPPKGTAAHQRRHPSLRLPPHAGRPVAAAVDAEIDALEGAGWWVCSPSPTALVRAASEDASADAALCF</sequence>